<protein>
    <recommendedName>
        <fullName evidence="5">Probable membrane transporter protein</fullName>
    </recommendedName>
</protein>
<name>A0A2L1GP55_9BACT</name>
<dbReference type="RefSeq" id="WP_104936720.1">
    <property type="nucleotide sequence ID" value="NZ_CP021255.1"/>
</dbReference>
<keyword evidence="2 5" id="KW-0812">Transmembrane</keyword>
<reference evidence="6" key="2">
    <citation type="journal article" date="2018" name="MBio">
        <title>Insights into the evolution of host association through the isolation and characterization of a novel human periodontal pathobiont, Desulfobulbus oralis.</title>
        <authorList>
            <person name="Cross K.L."/>
            <person name="Chirania P."/>
            <person name="Xiong W."/>
            <person name="Beall C.J."/>
            <person name="Elkins J.G."/>
            <person name="Giannone R.J."/>
            <person name="Griffen A.L."/>
            <person name="Guss A.M."/>
            <person name="Hettich R.L."/>
            <person name="Joshi S.S."/>
            <person name="Mokrzan E.M."/>
            <person name="Martin R.K."/>
            <person name="Zhulin I.B."/>
            <person name="Leys E.J."/>
            <person name="Podar M."/>
        </authorList>
    </citation>
    <scope>NUCLEOTIDE SEQUENCE [LARGE SCALE GENOMIC DNA]</scope>
    <source>
        <strain evidence="6">ORNL</strain>
    </source>
</reference>
<dbReference type="GO" id="GO:0005886">
    <property type="term" value="C:plasma membrane"/>
    <property type="evidence" value="ECO:0007669"/>
    <property type="project" value="UniProtKB-SubCell"/>
</dbReference>
<reference evidence="6" key="1">
    <citation type="submission" date="2017-05" db="EMBL/GenBank/DDBJ databases">
        <authorList>
            <person name="Song R."/>
            <person name="Chenine A.L."/>
            <person name="Ruprecht R.M."/>
        </authorList>
    </citation>
    <scope>NUCLEOTIDE SEQUENCE</scope>
    <source>
        <strain evidence="6">ORNL</strain>
    </source>
</reference>
<keyword evidence="7" id="KW-1185">Reference proteome</keyword>
<evidence type="ECO:0000256" key="4">
    <source>
        <dbReference type="ARBA" id="ARBA00023136"/>
    </source>
</evidence>
<sequence>MYFPTAGIACNPLVPFLVSLGISFFTSMGGITGALLLLPFQMSVLGYVNPSVSATNQFFNVLACPSGVWTYWREGRMVWPLAAAIVAGTLPGVFLGAVVRVWLLPDPGHFRVFVALVLLSMGGRLARDAWRSRPALPSRTAGQRQRPGSGSPFVCQVLRRSSREIVLSFQHRTYTVTARRLWLLSLSVGLVGGVYGIGGGGIIATFLISLFGLPIYVAAGATLFATALTSLAAVGFYALLAPLSPDLAVTPDWKLGLLMGLGGMCGMYFGSRCQKFVPQAALKTMLALIMLLTALRYLARAL</sequence>
<dbReference type="Proteomes" id="UP000239867">
    <property type="component" value="Chromosome"/>
</dbReference>
<proteinExistence type="inferred from homology"/>
<dbReference type="EMBL" id="CP021255">
    <property type="protein sequence ID" value="AVD71463.1"/>
    <property type="molecule type" value="Genomic_DNA"/>
</dbReference>
<feature type="transmembrane region" description="Helical" evidence="5">
    <location>
        <begin position="181"/>
        <end position="209"/>
    </location>
</feature>
<keyword evidence="4 5" id="KW-0472">Membrane</keyword>
<evidence type="ECO:0000256" key="1">
    <source>
        <dbReference type="ARBA" id="ARBA00004141"/>
    </source>
</evidence>
<dbReference type="KEGG" id="deo:CAY53_08285"/>
<evidence type="ECO:0000256" key="3">
    <source>
        <dbReference type="ARBA" id="ARBA00022989"/>
    </source>
</evidence>
<feature type="transmembrane region" description="Helical" evidence="5">
    <location>
        <begin position="81"/>
        <end position="103"/>
    </location>
</feature>
<feature type="transmembrane region" description="Helical" evidence="5">
    <location>
        <begin position="276"/>
        <end position="299"/>
    </location>
</feature>
<gene>
    <name evidence="6" type="ORF">CAY53_08285</name>
</gene>
<feature type="transmembrane region" description="Helical" evidence="5">
    <location>
        <begin position="12"/>
        <end position="38"/>
    </location>
</feature>
<dbReference type="PANTHER" id="PTHR43483">
    <property type="entry name" value="MEMBRANE TRANSPORTER PROTEIN HI_0806-RELATED"/>
    <property type="match status" value="1"/>
</dbReference>
<feature type="transmembrane region" description="Helical" evidence="5">
    <location>
        <begin position="252"/>
        <end position="270"/>
    </location>
</feature>
<keyword evidence="3 5" id="KW-1133">Transmembrane helix</keyword>
<keyword evidence="5" id="KW-1003">Cell membrane</keyword>
<evidence type="ECO:0000313" key="7">
    <source>
        <dbReference type="Proteomes" id="UP000239867"/>
    </source>
</evidence>
<evidence type="ECO:0000313" key="6">
    <source>
        <dbReference type="EMBL" id="AVD71463.1"/>
    </source>
</evidence>
<feature type="transmembrane region" description="Helical" evidence="5">
    <location>
        <begin position="109"/>
        <end position="126"/>
    </location>
</feature>
<accession>A0A2L1GP55</accession>
<dbReference type="AlphaFoldDB" id="A0A2L1GP55"/>
<dbReference type="PANTHER" id="PTHR43483:SF3">
    <property type="entry name" value="MEMBRANE TRANSPORTER PROTEIN HI_0806-RELATED"/>
    <property type="match status" value="1"/>
</dbReference>
<evidence type="ECO:0000256" key="5">
    <source>
        <dbReference type="RuleBase" id="RU363041"/>
    </source>
</evidence>
<evidence type="ECO:0000256" key="2">
    <source>
        <dbReference type="ARBA" id="ARBA00022692"/>
    </source>
</evidence>
<dbReference type="OrthoDB" id="9788634at2"/>
<comment type="subcellular location">
    <subcellularLocation>
        <location evidence="5">Cell membrane</location>
        <topology evidence="5">Multi-pass membrane protein</topology>
    </subcellularLocation>
    <subcellularLocation>
        <location evidence="1">Membrane</location>
        <topology evidence="1">Multi-pass membrane protein</topology>
    </subcellularLocation>
</comment>
<dbReference type="InterPro" id="IPR002781">
    <property type="entry name" value="TM_pro_TauE-like"/>
</dbReference>
<dbReference type="Pfam" id="PF01925">
    <property type="entry name" value="TauE"/>
    <property type="match status" value="1"/>
</dbReference>
<comment type="similarity">
    <text evidence="5">Belongs to the 4-toluene sulfonate uptake permease (TSUP) (TC 2.A.102) family.</text>
</comment>
<organism evidence="6 7">
    <name type="scientific">Desulfobulbus oralis</name>
    <dbReference type="NCBI Taxonomy" id="1986146"/>
    <lineage>
        <taxon>Bacteria</taxon>
        <taxon>Pseudomonadati</taxon>
        <taxon>Thermodesulfobacteriota</taxon>
        <taxon>Desulfobulbia</taxon>
        <taxon>Desulfobulbales</taxon>
        <taxon>Desulfobulbaceae</taxon>
        <taxon>Desulfobulbus</taxon>
    </lineage>
</organism>
<feature type="transmembrane region" description="Helical" evidence="5">
    <location>
        <begin position="215"/>
        <end position="240"/>
    </location>
</feature>